<reference evidence="8 9" key="1">
    <citation type="submission" date="2017-02" db="EMBL/GenBank/DDBJ databases">
        <authorList>
            <person name="Peterson S.W."/>
        </authorList>
    </citation>
    <scope>NUCLEOTIDE SEQUENCE [LARGE SCALE GENOMIC DNA]</scope>
    <source>
        <strain evidence="9">type strain: NCCB 100098</strain>
    </source>
</reference>
<proteinExistence type="predicted"/>
<keyword evidence="4 6" id="KW-1133">Transmembrane helix</keyword>
<evidence type="ECO:0000256" key="3">
    <source>
        <dbReference type="ARBA" id="ARBA00022692"/>
    </source>
</evidence>
<dbReference type="InterPro" id="IPR003856">
    <property type="entry name" value="LPS_length_determ_N"/>
</dbReference>
<dbReference type="Proteomes" id="UP000189966">
    <property type="component" value="Unassembled WGS sequence"/>
</dbReference>
<organism evidence="8 9">
    <name type="scientific">Photobacterium piscicola</name>
    <dbReference type="NCBI Taxonomy" id="1378299"/>
    <lineage>
        <taxon>Bacteria</taxon>
        <taxon>Pseudomonadati</taxon>
        <taxon>Pseudomonadota</taxon>
        <taxon>Gammaproteobacteria</taxon>
        <taxon>Vibrionales</taxon>
        <taxon>Vibrionaceae</taxon>
        <taxon>Photobacterium</taxon>
    </lineage>
</organism>
<dbReference type="OrthoDB" id="9775724at2"/>
<comment type="subcellular location">
    <subcellularLocation>
        <location evidence="1">Cell membrane</location>
        <topology evidence="1">Multi-pass membrane protein</topology>
    </subcellularLocation>
</comment>
<evidence type="ECO:0000313" key="8">
    <source>
        <dbReference type="EMBL" id="SKC33076.1"/>
    </source>
</evidence>
<dbReference type="RefSeq" id="WP_080158048.1">
    <property type="nucleotide sequence ID" value="NZ_FUZI01000004.1"/>
</dbReference>
<feature type="transmembrane region" description="Helical" evidence="6">
    <location>
        <begin position="296"/>
        <end position="315"/>
    </location>
</feature>
<dbReference type="AlphaFoldDB" id="A0A1T5I267"/>
<dbReference type="Pfam" id="PF02706">
    <property type="entry name" value="Wzz"/>
    <property type="match status" value="1"/>
</dbReference>
<keyword evidence="2" id="KW-1003">Cell membrane</keyword>
<feature type="transmembrane region" description="Helical" evidence="6">
    <location>
        <begin position="21"/>
        <end position="41"/>
    </location>
</feature>
<dbReference type="Gene3D" id="3.30.1890.10">
    <property type="entry name" value="FepE-like"/>
    <property type="match status" value="1"/>
</dbReference>
<accession>A0A1T5I267</accession>
<dbReference type="GO" id="GO:0005886">
    <property type="term" value="C:plasma membrane"/>
    <property type="evidence" value="ECO:0007669"/>
    <property type="project" value="UniProtKB-SubCell"/>
</dbReference>
<evidence type="ECO:0000313" key="9">
    <source>
        <dbReference type="Proteomes" id="UP000189966"/>
    </source>
</evidence>
<evidence type="ECO:0000256" key="1">
    <source>
        <dbReference type="ARBA" id="ARBA00004651"/>
    </source>
</evidence>
<evidence type="ECO:0000256" key="5">
    <source>
        <dbReference type="ARBA" id="ARBA00023136"/>
    </source>
</evidence>
<evidence type="ECO:0000259" key="7">
    <source>
        <dbReference type="Pfam" id="PF02706"/>
    </source>
</evidence>
<dbReference type="SUPFAM" id="SSF160355">
    <property type="entry name" value="Bacterial polysaccharide co-polymerase-like"/>
    <property type="match status" value="1"/>
</dbReference>
<evidence type="ECO:0000256" key="2">
    <source>
        <dbReference type="ARBA" id="ARBA00022475"/>
    </source>
</evidence>
<protein>
    <submittedName>
        <fullName evidence="8">LPS O-antigen length regulator</fullName>
    </submittedName>
</protein>
<sequence length="321" mass="36968">MNTIDSINNSRAELIKTLWRGRLTIFIMSILFISFAIFYSYRSTLLWTTATEVSINKNYFLPKNTQILLDNIATNKKTSNEIKLLFSNKNIAKEYIETIESTDNQVDFINMINSTSSKDKIKKIVIKVINNNEQYKIIINSENKKQISNLLNKYIEYSKEVANKSIITTLNHILDENKIREIVKLNRLEERAKVKINIEKKNVEYNLKIAEKIGLINPISSSNDSDFYFGSRVLSEKLEILKNIKDLSLISPEISYVTENIKSLDKVVISNKLDFYKISIMSEQSVSKANYGKNKLIIIISSVVGLFFGFSLVLIKSEFNK</sequence>
<evidence type="ECO:0000256" key="6">
    <source>
        <dbReference type="SAM" id="Phobius"/>
    </source>
</evidence>
<dbReference type="EMBL" id="FUZI01000004">
    <property type="protein sequence ID" value="SKC33076.1"/>
    <property type="molecule type" value="Genomic_DNA"/>
</dbReference>
<keyword evidence="3 6" id="KW-0812">Transmembrane</keyword>
<gene>
    <name evidence="8" type="ORF">CZ809_02605</name>
</gene>
<evidence type="ECO:0000256" key="4">
    <source>
        <dbReference type="ARBA" id="ARBA00022989"/>
    </source>
</evidence>
<keyword evidence="5 6" id="KW-0472">Membrane</keyword>
<name>A0A1T5I267_9GAMM</name>
<feature type="domain" description="Polysaccharide chain length determinant N-terminal" evidence="7">
    <location>
        <begin position="13"/>
        <end position="97"/>
    </location>
</feature>